<evidence type="ECO:0000313" key="2">
    <source>
        <dbReference type="EMBL" id="AMM53221.1"/>
    </source>
</evidence>
<evidence type="ECO:0000256" key="1">
    <source>
        <dbReference type="SAM" id="Coils"/>
    </source>
</evidence>
<sequence>MIKERLCREYIEEIKRLEMSIAELEETIIELKTQLRMKSEEVTSLVIENRNLRYKLEKIEKRYNQLIELLRKMNIPFIIIDEEEFEKDRENI</sequence>
<dbReference type="GeneID" id="28490357"/>
<dbReference type="Proteomes" id="UP000070587">
    <property type="component" value="Chromosome"/>
</dbReference>
<dbReference type="STRING" id="1609559.TQ32_00955"/>
<accession>A0A127B755</accession>
<evidence type="ECO:0000313" key="3">
    <source>
        <dbReference type="Proteomes" id="UP000070587"/>
    </source>
</evidence>
<keyword evidence="1" id="KW-0175">Coiled coil</keyword>
<gene>
    <name evidence="2" type="ORF">TQ32_00955</name>
</gene>
<reference evidence="2 3" key="2">
    <citation type="journal article" date="2016" name="Int. J. Syst. Evol. Microbiol.">
        <title>Pyrococcus kukulkanii sp. nov., a hyperthermophilic, piezophilic archaeon isolated from a deep-sea hydrothermal vent.</title>
        <authorList>
            <person name="Callac N."/>
            <person name="Oger P."/>
            <person name="Lesongeur F."/>
            <person name="Rattray J.E."/>
            <person name="Vannier P."/>
            <person name="Michoud G."/>
            <person name="Beauverger M."/>
            <person name="Gayet N."/>
            <person name="Rouxel O."/>
            <person name="Jebbar M."/>
            <person name="Godfroy A."/>
        </authorList>
    </citation>
    <scope>NUCLEOTIDE SEQUENCE [LARGE SCALE GENOMIC DNA]</scope>
    <source>
        <strain evidence="2 3">NCB100</strain>
    </source>
</reference>
<organism evidence="2 3">
    <name type="scientific">Pyrococcus kukulkanii</name>
    <dbReference type="NCBI Taxonomy" id="1609559"/>
    <lineage>
        <taxon>Archaea</taxon>
        <taxon>Methanobacteriati</taxon>
        <taxon>Methanobacteriota</taxon>
        <taxon>Thermococci</taxon>
        <taxon>Thermococcales</taxon>
        <taxon>Thermococcaceae</taxon>
        <taxon>Pyrococcus</taxon>
    </lineage>
</organism>
<reference evidence="3" key="1">
    <citation type="submission" date="2015-02" db="EMBL/GenBank/DDBJ databases">
        <title>Pyrococcus kukulkanii sp. nov., a novel hyperthermophilic archaeon isolated from a deep-sea hydrothermal vent at the Guaymas Basin.</title>
        <authorList>
            <person name="Oger P.M."/>
            <person name="Callac N."/>
            <person name="Jebbar M."/>
            <person name="Godfroy A."/>
        </authorList>
    </citation>
    <scope>NUCLEOTIDE SEQUENCE [LARGE SCALE GENOMIC DNA]</scope>
    <source>
        <strain evidence="3">NCB100</strain>
    </source>
</reference>
<dbReference type="EMBL" id="CP010835">
    <property type="protein sequence ID" value="AMM53221.1"/>
    <property type="molecule type" value="Genomic_DNA"/>
</dbReference>
<dbReference type="KEGG" id="pyc:TQ32_00955"/>
<dbReference type="SUPFAM" id="SSF90257">
    <property type="entry name" value="Myosin rod fragments"/>
    <property type="match status" value="1"/>
</dbReference>
<protein>
    <submittedName>
        <fullName evidence="2">Uncharacterized protein</fullName>
    </submittedName>
</protein>
<dbReference type="OrthoDB" id="102087at2157"/>
<dbReference type="RefSeq" id="WP_068320150.1">
    <property type="nucleotide sequence ID" value="NZ_CP010835.1"/>
</dbReference>
<dbReference type="PATRIC" id="fig|1609559.3.peg.195"/>
<proteinExistence type="predicted"/>
<name>A0A127B755_9EURY</name>
<feature type="coiled-coil region" evidence="1">
    <location>
        <begin position="7"/>
        <end position="69"/>
    </location>
</feature>
<dbReference type="AlphaFoldDB" id="A0A127B755"/>